<dbReference type="EMBL" id="JAAIUW010000011">
    <property type="protein sequence ID" value="KAF7809289.1"/>
    <property type="molecule type" value="Genomic_DNA"/>
</dbReference>
<dbReference type="OrthoDB" id="10275600at2759"/>
<dbReference type="Pfam" id="PF03181">
    <property type="entry name" value="BURP"/>
    <property type="match status" value="4"/>
</dbReference>
<dbReference type="InterPro" id="IPR004873">
    <property type="entry name" value="BURP_dom"/>
</dbReference>
<dbReference type="GO" id="GO:0048046">
    <property type="term" value="C:apoplast"/>
    <property type="evidence" value="ECO:0007669"/>
    <property type="project" value="UniProtKB-SubCell"/>
</dbReference>
<protein>
    <submittedName>
        <fullName evidence="8">Polygalacturonase 1 beta-like protein 3</fullName>
    </submittedName>
</protein>
<evidence type="ECO:0000313" key="9">
    <source>
        <dbReference type="Proteomes" id="UP000634136"/>
    </source>
</evidence>
<gene>
    <name evidence="8" type="ORF">G2W53_036032</name>
</gene>
<feature type="domain" description="BURP" evidence="7">
    <location>
        <begin position="431"/>
        <end position="650"/>
    </location>
</feature>
<keyword evidence="9" id="KW-1185">Reference proteome</keyword>
<dbReference type="PANTHER" id="PTHR31458">
    <property type="entry name" value="POLYGALACTURONASE 1 BETA-LIKE PROTEIN 2"/>
    <property type="match status" value="1"/>
</dbReference>
<dbReference type="PROSITE" id="PS51277">
    <property type="entry name" value="BURP"/>
    <property type="match status" value="4"/>
</dbReference>
<dbReference type="InterPro" id="IPR051897">
    <property type="entry name" value="PG-associated_BURP"/>
</dbReference>
<dbReference type="Proteomes" id="UP000634136">
    <property type="component" value="Unassembled WGS sequence"/>
</dbReference>
<evidence type="ECO:0000256" key="1">
    <source>
        <dbReference type="ARBA" id="ARBA00004191"/>
    </source>
</evidence>
<keyword evidence="4" id="KW-0052">Apoplast</keyword>
<dbReference type="PANTHER" id="PTHR31458:SF2">
    <property type="entry name" value="POLYGALACTURONASE 1 BETA-LIKE PROTEIN 2"/>
    <property type="match status" value="1"/>
</dbReference>
<evidence type="ECO:0000256" key="2">
    <source>
        <dbReference type="ARBA" id="ARBA00004271"/>
    </source>
</evidence>
<sequence length="2171" mass="237198">MQKQYLSLSLPFLLFIILSFTAGFAVAIATGGISGDAVAGEKNPFSPKAFLIRYWDRKITNKLPKPSFLLSKASPLTAKESAAFTRLAASNALSTRLPEFCSSAHLLCFPDLGATLEKHSNNNAKFTSYHDKKFTNYGTGGRPGGEDSFKNYSNGYANDVQNGFRRYSRGSTDHRDNFQIYGPGGNIVGQSFKTYGAGANGSGGDFKQYGHSINIPEMNFTSYSDDADGRSQTFSSYTEDGNVGNQSFTSYGKNSDEASNAFSLYSTFSNLIRSNFTNYGENSNGEIDKFTSYSNDTNGLANNFNNYGSGGNGAINSFTNYRRFSNNVEDSFESYAKNSNATQIDFATYGKEVNTGRDSFTGYGKDAKGQKVGFKQYFSFNVTNTFDFKEYAKNGVSFKKYTNESSLLDASMASKSTSGRLANKWVEPGKFFRESMLKEGVVMPMPDIRDKMPLRSFLPRSILSRLPFSTSKISELKQIFKAADDSSMEKIIMNSLSECERAPSRGETKRCVGSIEDMIDFATSVLGRDVAVRTTENVNGSKKNVVVGSIKPINDGKVTQSVSCHQSLFPYLLYYCHSVPKVRVYEADLLDPKTKAKINHGVAICHLDTSAWSATHGAFVSLGSGPGRIEVGFAIANTVGSSGDAVGGEKNPFSPKAFLIGRRQTFSSYTENANTGDQTFTSYGKNGKQASNDFTNYGTNTSSIEFGTNFTNYGETAIGAVDTFANYGNITNILQSNFINYADAGNGAIDSFINYSNGSQVDFTTYGREAIQGTDTFTGYGKDAKGQKVGFKEYFSVNVSNAFDFKEYSKNGVSFKKYTNESSLLDASMASQSASGSFANKWVEPVADDSFMDKTIMRSLSECERTPSRGETKRCVGSIEDMIDFATSVLGRDVTVRATENVNGSKENVMVGSIKRINSGKVTQSVSCHQSLFPYLLYYCHSVPKVRVYEADLLDSNTKTKINHGVAICHLDTSAWSATHGAFLALGSGPGRIEVGFAIATTVGSSRDVVAGEKNPFSPKAFLIRYWDKKITNKLPKPSFLLSKASPLTATQSAAFTKLASSNALSTRLPEFCSSAHLLCFPDLRSNLEKHNNDSNKFTSYQEYKDFKNYGTGGGPGGENSFKNYSNPDFGDMFNDFRRYSRGSTGHKDNFQSYANGGNDVGETFSTYGAGATAGAGDFKKYTDSINVNEVHFTSYSDDANGRSQTFTSYTENSNGGDQTFSGYGKNGEKNSNDFKKYGTSTNSVNTNFTNYGETAIGTTDNFTSYGNMMNVPVNYFKTYGDGGNGAIDSFSNYRNGTNIGGDSFQSYAKNSNATQVDFTNYGKEVNRGTDTFSGYGKNAKGQKVGFKEYFRVNVSNTFDFLEYSKNGVSFAKYTNGSSMASKSAHGSLVNKWVEPGKFFRESMLKEGLVMPMPDIRDKLPGRSFLPRSILSNLPFSTSKISELKQIFKVADDSSMEKILMNSLNECERAPSRGETKRCVGSIQDMIDFVTLVLGRDVTVRTTENVNGSKKNVMVGSIKRINGGKVTQSVSCHQSLFPYLLYYCHSVPKVRVYEADLLHPNTKARINHGVAICHLDTSAWSATHGAFLALGSGPGRIEDGSSIATTVGSSGDAVAGEKNPFTPKAFLIRYWDKKITNKLPKPSFLLSKAYPLTAIESAAFTNLATSNALSTRLPEFCASAHLLCFPDIGASLEKHDNNGVNFTTYGDKNFTNYGTGGGPGGVESFKNYSNDIVQDDFRRYSRGSTDHKDNFVTYGPQRTNTIVLQNFRTYGAGATGGSGNFKQYSESVNSGEVGFTSYSDDANQRSQSFSKYSEFANFAEQGVTMNVPTHGFKNYGDGGNASTDEFTNYRVGSNFGSETFQSYAKNSDAAKADFTNYGNGTSGGDEFIGYGKGGKGQKVGFKGYFGVNLTNTFGFKEYAKNGVSFANYSNEPSKLAASKSVVSGSVVNKWVEPGKFFRESMLKEGVVMPMPDIRDKMPKRSFLPRAILSKLSFSTSKISELKQIFKVTDDSSLDKILMSSLKECERAPSRGETRRCVGSIEDMIDFATSVLGRDVTVRTTENVNGSKKNVMVGSIKHINGGKVTKSVSCHQSLFPYLLYYCHSVPKVRVYEADLLDPNTIVKINYGVAICHLDTSAWSATHEAFVALGSSPGRIEVCHWIFQNDMTWTIVD</sequence>
<feature type="domain" description="BURP" evidence="7">
    <location>
        <begin position="1399"/>
        <end position="1618"/>
    </location>
</feature>
<proteinExistence type="predicted"/>
<feature type="domain" description="BURP" evidence="7">
    <location>
        <begin position="1956"/>
        <end position="2170"/>
    </location>
</feature>
<evidence type="ECO:0000256" key="6">
    <source>
        <dbReference type="ARBA" id="ARBA00023180"/>
    </source>
</evidence>
<evidence type="ECO:0000256" key="5">
    <source>
        <dbReference type="ARBA" id="ARBA00022729"/>
    </source>
</evidence>
<keyword evidence="5" id="KW-0732">Signal</keyword>
<accession>A0A834SSS3</accession>
<keyword evidence="6" id="KW-0325">Glycoprotein</keyword>
<evidence type="ECO:0000259" key="7">
    <source>
        <dbReference type="PROSITE" id="PS51277"/>
    </source>
</evidence>
<evidence type="ECO:0000256" key="3">
    <source>
        <dbReference type="ARBA" id="ARBA00022512"/>
    </source>
</evidence>
<keyword evidence="3" id="KW-0134">Cell wall</keyword>
<keyword evidence="3" id="KW-0964">Secreted</keyword>
<evidence type="ECO:0000313" key="8">
    <source>
        <dbReference type="EMBL" id="KAF7809289.1"/>
    </source>
</evidence>
<comment type="caution">
    <text evidence="8">The sequence shown here is derived from an EMBL/GenBank/DDBJ whole genome shotgun (WGS) entry which is preliminary data.</text>
</comment>
<evidence type="ECO:0000256" key="4">
    <source>
        <dbReference type="ARBA" id="ARBA00022523"/>
    </source>
</evidence>
<reference evidence="8" key="1">
    <citation type="submission" date="2020-09" db="EMBL/GenBank/DDBJ databases">
        <title>Genome-Enabled Discovery of Anthraquinone Biosynthesis in Senna tora.</title>
        <authorList>
            <person name="Kang S.-H."/>
            <person name="Pandey R.P."/>
            <person name="Lee C.-M."/>
            <person name="Sim J.-S."/>
            <person name="Jeong J.-T."/>
            <person name="Choi B.-S."/>
            <person name="Jung M."/>
            <person name="Ginzburg D."/>
            <person name="Zhao K."/>
            <person name="Won S.Y."/>
            <person name="Oh T.-J."/>
            <person name="Yu Y."/>
            <person name="Kim N.-H."/>
            <person name="Lee O.R."/>
            <person name="Lee T.-H."/>
            <person name="Bashyal P."/>
            <person name="Kim T.-S."/>
            <person name="Lee W.-H."/>
            <person name="Kawkins C."/>
            <person name="Kim C.-K."/>
            <person name="Kim J.S."/>
            <person name="Ahn B.O."/>
            <person name="Rhee S.Y."/>
            <person name="Sohng J.K."/>
        </authorList>
    </citation>
    <scope>NUCLEOTIDE SEQUENCE</scope>
    <source>
        <tissue evidence="8">Leaf</tissue>
    </source>
</reference>
<organism evidence="8 9">
    <name type="scientific">Senna tora</name>
    <dbReference type="NCBI Taxonomy" id="362788"/>
    <lineage>
        <taxon>Eukaryota</taxon>
        <taxon>Viridiplantae</taxon>
        <taxon>Streptophyta</taxon>
        <taxon>Embryophyta</taxon>
        <taxon>Tracheophyta</taxon>
        <taxon>Spermatophyta</taxon>
        <taxon>Magnoliopsida</taxon>
        <taxon>eudicotyledons</taxon>
        <taxon>Gunneridae</taxon>
        <taxon>Pentapetalae</taxon>
        <taxon>rosids</taxon>
        <taxon>fabids</taxon>
        <taxon>Fabales</taxon>
        <taxon>Fabaceae</taxon>
        <taxon>Caesalpinioideae</taxon>
        <taxon>Cassia clade</taxon>
        <taxon>Senna</taxon>
    </lineage>
</organism>
<comment type="subcellular location">
    <subcellularLocation>
        <location evidence="1">Secreted</location>
        <location evidence="1">Cell wall</location>
    </subcellularLocation>
    <subcellularLocation>
        <location evidence="2">Secreted</location>
        <location evidence="2">Extracellular space</location>
        <location evidence="2">Apoplast</location>
    </subcellularLocation>
</comment>
<feature type="domain" description="BURP" evidence="7">
    <location>
        <begin position="803"/>
        <end position="1014"/>
    </location>
</feature>
<dbReference type="SMART" id="SM01045">
    <property type="entry name" value="BURP"/>
    <property type="match status" value="4"/>
</dbReference>
<name>A0A834SSS3_9FABA</name>